<proteinExistence type="predicted"/>
<gene>
    <name evidence="2" type="ORF">QJS10_CPB11g00971</name>
</gene>
<feature type="compositionally biased region" description="Polar residues" evidence="1">
    <location>
        <begin position="27"/>
        <end position="38"/>
    </location>
</feature>
<comment type="caution">
    <text evidence="2">The sequence shown here is derived from an EMBL/GenBank/DDBJ whole genome shotgun (WGS) entry which is preliminary data.</text>
</comment>
<feature type="compositionally biased region" description="Basic and acidic residues" evidence="1">
    <location>
        <begin position="95"/>
        <end position="107"/>
    </location>
</feature>
<accession>A0AAV9DXG2</accession>
<organism evidence="2 3">
    <name type="scientific">Acorus calamus</name>
    <name type="common">Sweet flag</name>
    <dbReference type="NCBI Taxonomy" id="4465"/>
    <lineage>
        <taxon>Eukaryota</taxon>
        <taxon>Viridiplantae</taxon>
        <taxon>Streptophyta</taxon>
        <taxon>Embryophyta</taxon>
        <taxon>Tracheophyta</taxon>
        <taxon>Spermatophyta</taxon>
        <taxon>Magnoliopsida</taxon>
        <taxon>Liliopsida</taxon>
        <taxon>Acoraceae</taxon>
        <taxon>Acorus</taxon>
    </lineage>
</organism>
<protein>
    <submittedName>
        <fullName evidence="2">Uncharacterized protein</fullName>
    </submittedName>
</protein>
<name>A0AAV9DXG2_ACOCL</name>
<evidence type="ECO:0000313" key="3">
    <source>
        <dbReference type="Proteomes" id="UP001180020"/>
    </source>
</evidence>
<dbReference type="Proteomes" id="UP001180020">
    <property type="component" value="Unassembled WGS sequence"/>
</dbReference>
<feature type="region of interest" description="Disordered" evidence="1">
    <location>
        <begin position="89"/>
        <end position="113"/>
    </location>
</feature>
<dbReference type="AlphaFoldDB" id="A0AAV9DXG2"/>
<feature type="region of interest" description="Disordered" evidence="1">
    <location>
        <begin position="1"/>
        <end position="40"/>
    </location>
</feature>
<reference evidence="2" key="2">
    <citation type="submission" date="2023-06" db="EMBL/GenBank/DDBJ databases">
        <authorList>
            <person name="Ma L."/>
            <person name="Liu K.-W."/>
            <person name="Li Z."/>
            <person name="Hsiao Y.-Y."/>
            <person name="Qi Y."/>
            <person name="Fu T."/>
            <person name="Tang G."/>
            <person name="Zhang D."/>
            <person name="Sun W.-H."/>
            <person name="Liu D.-K."/>
            <person name="Li Y."/>
            <person name="Chen G.-Z."/>
            <person name="Liu X.-D."/>
            <person name="Liao X.-Y."/>
            <person name="Jiang Y.-T."/>
            <person name="Yu X."/>
            <person name="Hao Y."/>
            <person name="Huang J."/>
            <person name="Zhao X.-W."/>
            <person name="Ke S."/>
            <person name="Chen Y.-Y."/>
            <person name="Wu W.-L."/>
            <person name="Hsu J.-L."/>
            <person name="Lin Y.-F."/>
            <person name="Huang M.-D."/>
            <person name="Li C.-Y."/>
            <person name="Huang L."/>
            <person name="Wang Z.-W."/>
            <person name="Zhao X."/>
            <person name="Zhong W.-Y."/>
            <person name="Peng D.-H."/>
            <person name="Ahmad S."/>
            <person name="Lan S."/>
            <person name="Zhang J.-S."/>
            <person name="Tsai W.-C."/>
            <person name="Van De Peer Y."/>
            <person name="Liu Z.-J."/>
        </authorList>
    </citation>
    <scope>NUCLEOTIDE SEQUENCE</scope>
    <source>
        <strain evidence="2">CP</strain>
        <tissue evidence="2">Leaves</tissue>
    </source>
</reference>
<dbReference type="EMBL" id="JAUJYO010000011">
    <property type="protein sequence ID" value="KAK1305223.1"/>
    <property type="molecule type" value="Genomic_DNA"/>
</dbReference>
<keyword evidence="3" id="KW-1185">Reference proteome</keyword>
<evidence type="ECO:0000256" key="1">
    <source>
        <dbReference type="SAM" id="MobiDB-lite"/>
    </source>
</evidence>
<evidence type="ECO:0000313" key="2">
    <source>
        <dbReference type="EMBL" id="KAK1305223.1"/>
    </source>
</evidence>
<reference evidence="2" key="1">
    <citation type="journal article" date="2023" name="Nat. Commun.">
        <title>Diploid and tetraploid genomes of Acorus and the evolution of monocots.</title>
        <authorList>
            <person name="Ma L."/>
            <person name="Liu K.W."/>
            <person name="Li Z."/>
            <person name="Hsiao Y.Y."/>
            <person name="Qi Y."/>
            <person name="Fu T."/>
            <person name="Tang G.D."/>
            <person name="Zhang D."/>
            <person name="Sun W.H."/>
            <person name="Liu D.K."/>
            <person name="Li Y."/>
            <person name="Chen G.Z."/>
            <person name="Liu X.D."/>
            <person name="Liao X.Y."/>
            <person name="Jiang Y.T."/>
            <person name="Yu X."/>
            <person name="Hao Y."/>
            <person name="Huang J."/>
            <person name="Zhao X.W."/>
            <person name="Ke S."/>
            <person name="Chen Y.Y."/>
            <person name="Wu W.L."/>
            <person name="Hsu J.L."/>
            <person name="Lin Y.F."/>
            <person name="Huang M.D."/>
            <person name="Li C.Y."/>
            <person name="Huang L."/>
            <person name="Wang Z.W."/>
            <person name="Zhao X."/>
            <person name="Zhong W.Y."/>
            <person name="Peng D.H."/>
            <person name="Ahmad S."/>
            <person name="Lan S."/>
            <person name="Zhang J.S."/>
            <person name="Tsai W.C."/>
            <person name="Van de Peer Y."/>
            <person name="Liu Z.J."/>
        </authorList>
    </citation>
    <scope>NUCLEOTIDE SEQUENCE</scope>
    <source>
        <strain evidence="2">CP</strain>
    </source>
</reference>
<sequence length="113" mass="11999">MRKEDIGDASKQAGVTEDEMAARERQSATVPINASSNDGMRKLGFVSAGVEGQSEESGFDEDGKVETAQNDVPSAVFGDLAHKVSVDEDGAAGHIGDDSHLGALERIKKQRRQ</sequence>